<dbReference type="InterPro" id="IPR025356">
    <property type="entry name" value="DUF4260"/>
</dbReference>
<dbReference type="EMBL" id="LGTQ01000006">
    <property type="protein sequence ID" value="KPM48497.1"/>
    <property type="molecule type" value="Genomic_DNA"/>
</dbReference>
<keyword evidence="3" id="KW-1185">Reference proteome</keyword>
<proteinExistence type="predicted"/>
<keyword evidence="1" id="KW-0472">Membrane</keyword>
<dbReference type="STRING" id="1605367.AFM12_07670"/>
<evidence type="ECO:0000313" key="3">
    <source>
        <dbReference type="Proteomes" id="UP000050454"/>
    </source>
</evidence>
<reference evidence="2 3" key="1">
    <citation type="submission" date="2015-07" db="EMBL/GenBank/DDBJ databases">
        <title>The draft genome sequence of Leadbetterella sp. JN14-9.</title>
        <authorList>
            <person name="Liu Y."/>
            <person name="Du J."/>
            <person name="Shao Z."/>
        </authorList>
    </citation>
    <scope>NUCLEOTIDE SEQUENCE [LARGE SCALE GENOMIC DNA]</scope>
    <source>
        <strain evidence="2 3">JN14-9</strain>
    </source>
</reference>
<evidence type="ECO:0000313" key="2">
    <source>
        <dbReference type="EMBL" id="KPM48497.1"/>
    </source>
</evidence>
<dbReference type="Pfam" id="PF14079">
    <property type="entry name" value="DUF4260"/>
    <property type="match status" value="1"/>
</dbReference>
<dbReference type="Proteomes" id="UP000050454">
    <property type="component" value="Unassembled WGS sequence"/>
</dbReference>
<sequence>MKKLLTLEELAQFALGIWLFSLLDFAWWWFPALILLPDLSMVGYLVNPKVGAWFYNLFHHKLLAVFIIFLGYYLKNDAISLAGAILLAHSAMDRIFGYGLKYETSFHDTHLGKIGNQ</sequence>
<evidence type="ECO:0000256" key="1">
    <source>
        <dbReference type="SAM" id="Phobius"/>
    </source>
</evidence>
<gene>
    <name evidence="2" type="ORF">AFM12_07670</name>
</gene>
<keyword evidence="1" id="KW-0812">Transmembrane</keyword>
<feature type="transmembrane region" description="Helical" evidence="1">
    <location>
        <begin position="50"/>
        <end position="74"/>
    </location>
</feature>
<dbReference type="OrthoDB" id="9813911at2"/>
<comment type="caution">
    <text evidence="2">The sequence shown here is derived from an EMBL/GenBank/DDBJ whole genome shotgun (WGS) entry which is preliminary data.</text>
</comment>
<dbReference type="PATRIC" id="fig|1605367.3.peg.2908"/>
<feature type="transmembrane region" description="Helical" evidence="1">
    <location>
        <begin position="12"/>
        <end position="30"/>
    </location>
</feature>
<dbReference type="RefSeq" id="WP_055146209.1">
    <property type="nucleotide sequence ID" value="NZ_JXSZ01000006.1"/>
</dbReference>
<keyword evidence="1" id="KW-1133">Transmembrane helix</keyword>
<accession>A0A0P7C1H5</accession>
<organism evidence="2 3">
    <name type="scientific">Jiulongibacter sediminis</name>
    <dbReference type="NCBI Taxonomy" id="1605367"/>
    <lineage>
        <taxon>Bacteria</taxon>
        <taxon>Pseudomonadati</taxon>
        <taxon>Bacteroidota</taxon>
        <taxon>Cytophagia</taxon>
        <taxon>Cytophagales</taxon>
        <taxon>Leadbetterellaceae</taxon>
        <taxon>Jiulongibacter</taxon>
    </lineage>
</organism>
<dbReference type="AlphaFoldDB" id="A0A0P7C1H5"/>
<name>A0A0P7C1H5_9BACT</name>
<evidence type="ECO:0008006" key="4">
    <source>
        <dbReference type="Google" id="ProtNLM"/>
    </source>
</evidence>
<protein>
    <recommendedName>
        <fullName evidence="4">DUF4260 domain-containing protein</fullName>
    </recommendedName>
</protein>